<evidence type="ECO:0008006" key="4">
    <source>
        <dbReference type="Google" id="ProtNLM"/>
    </source>
</evidence>
<reference evidence="2" key="2">
    <citation type="submission" date="2020-09" db="EMBL/GenBank/DDBJ databases">
        <authorList>
            <person name="Sun Q."/>
            <person name="Kim S."/>
        </authorList>
    </citation>
    <scope>NUCLEOTIDE SEQUENCE</scope>
    <source>
        <strain evidence="2">KCTC 23077</strain>
    </source>
</reference>
<name>A0A918T1Q3_9GAMM</name>
<accession>A0A918T1Q3</accession>
<protein>
    <recommendedName>
        <fullName evidence="4">Outer membrane lipoprotein carrier protein LolA</fullName>
    </recommendedName>
</protein>
<feature type="chain" id="PRO_5037449568" description="Outer membrane lipoprotein carrier protein LolA" evidence="1">
    <location>
        <begin position="19"/>
        <end position="183"/>
    </location>
</feature>
<comment type="caution">
    <text evidence="2">The sequence shown here is derived from an EMBL/GenBank/DDBJ whole genome shotgun (WGS) entry which is preliminary data.</text>
</comment>
<reference evidence="2" key="1">
    <citation type="journal article" date="2014" name="Int. J. Syst. Evol. Microbiol.">
        <title>Complete genome sequence of Corynebacterium casei LMG S-19264T (=DSM 44701T), isolated from a smear-ripened cheese.</title>
        <authorList>
            <consortium name="US DOE Joint Genome Institute (JGI-PGF)"/>
            <person name="Walter F."/>
            <person name="Albersmeier A."/>
            <person name="Kalinowski J."/>
            <person name="Ruckert C."/>
        </authorList>
    </citation>
    <scope>NUCLEOTIDE SEQUENCE</scope>
    <source>
        <strain evidence="2">KCTC 23077</strain>
    </source>
</reference>
<evidence type="ECO:0000313" key="3">
    <source>
        <dbReference type="Proteomes" id="UP000646426"/>
    </source>
</evidence>
<gene>
    <name evidence="2" type="ORF">GCM10007067_20920</name>
</gene>
<feature type="signal peptide" evidence="1">
    <location>
        <begin position="1"/>
        <end position="18"/>
    </location>
</feature>
<evidence type="ECO:0000313" key="2">
    <source>
        <dbReference type="EMBL" id="GHA82731.1"/>
    </source>
</evidence>
<sequence length="183" mass="19995">MTRLVAWLGVWLPLAVWAADPREEVNAAVDKLLTARSYQAALVSADGSVQQRLEFEAPGRYRIRTGGEDLVVIGDVLHRQRDGATAQAPLPQEVLTRWRDPARLAERVNDMDIAVVGDEAVAGVPARKYRIDTRPPAVGGLVLWVGIDGYPVQILARGAPGVPATLIRYARFNDATIDVEPPR</sequence>
<proteinExistence type="predicted"/>
<dbReference type="Proteomes" id="UP000646426">
    <property type="component" value="Unassembled WGS sequence"/>
</dbReference>
<keyword evidence="1" id="KW-0732">Signal</keyword>
<dbReference type="RefSeq" id="WP_189456264.1">
    <property type="nucleotide sequence ID" value="NZ_BMYD01000003.1"/>
</dbReference>
<keyword evidence="3" id="KW-1185">Reference proteome</keyword>
<evidence type="ECO:0000256" key="1">
    <source>
        <dbReference type="SAM" id="SignalP"/>
    </source>
</evidence>
<dbReference type="AlphaFoldDB" id="A0A918T1Q3"/>
<dbReference type="EMBL" id="BMYD01000003">
    <property type="protein sequence ID" value="GHA82731.1"/>
    <property type="molecule type" value="Genomic_DNA"/>
</dbReference>
<organism evidence="2 3">
    <name type="scientific">Cognatilysobacter bugurensis</name>
    <dbReference type="NCBI Taxonomy" id="543356"/>
    <lineage>
        <taxon>Bacteria</taxon>
        <taxon>Pseudomonadati</taxon>
        <taxon>Pseudomonadota</taxon>
        <taxon>Gammaproteobacteria</taxon>
        <taxon>Lysobacterales</taxon>
        <taxon>Lysobacteraceae</taxon>
        <taxon>Cognatilysobacter</taxon>
    </lineage>
</organism>